<dbReference type="Proteomes" id="UP001156664">
    <property type="component" value="Unassembled WGS sequence"/>
</dbReference>
<accession>A0ABQ5YSY4</accession>
<keyword evidence="6" id="KW-0238">DNA-binding</keyword>
<dbReference type="PANTHER" id="PTHR13604">
    <property type="entry name" value="DC12-RELATED"/>
    <property type="match status" value="1"/>
</dbReference>
<comment type="similarity">
    <text evidence="1 8">Belongs to the SOS response-associated peptidase family.</text>
</comment>
<sequence>MCGRYVLEGPVSRYQQYFDAKLTESFDDFDIGRYNIAPTMTVPVVRINRKEERVLIRHRWGLIPSWAKDASIAAKLNNARGETVHEKPSFRTGFKRFRCLIPASGYYEWQAPPKGSKGKKQPFYISPTDAPFFAMAGVCDHWTDPISGELILSTAIITTEPSPQLAHIHDRMPVMIARDDWNWWLDSKNQNLSDLRKSIHPDQKVKAWPVGFSVSGVGKNREDSSNLIVPSEVTDFTVIVR</sequence>
<evidence type="ECO:0000256" key="1">
    <source>
        <dbReference type="ARBA" id="ARBA00008136"/>
    </source>
</evidence>
<gene>
    <name evidence="9" type="ORF">GCM10007875_23450</name>
</gene>
<evidence type="ECO:0000313" key="9">
    <source>
        <dbReference type="EMBL" id="GLR27254.1"/>
    </source>
</evidence>
<evidence type="ECO:0000256" key="7">
    <source>
        <dbReference type="ARBA" id="ARBA00023239"/>
    </source>
</evidence>
<reference evidence="10" key="1">
    <citation type="journal article" date="2019" name="Int. J. Syst. Evol. Microbiol.">
        <title>The Global Catalogue of Microorganisms (GCM) 10K type strain sequencing project: providing services to taxonomists for standard genome sequencing and annotation.</title>
        <authorList>
            <consortium name="The Broad Institute Genomics Platform"/>
            <consortium name="The Broad Institute Genome Sequencing Center for Infectious Disease"/>
            <person name="Wu L."/>
            <person name="Ma J."/>
        </authorList>
    </citation>
    <scope>NUCLEOTIDE SEQUENCE [LARGE SCALE GENOMIC DNA]</scope>
    <source>
        <strain evidence="10">NBRC 105857</strain>
    </source>
</reference>
<proteinExistence type="inferred from homology"/>
<evidence type="ECO:0000256" key="2">
    <source>
        <dbReference type="ARBA" id="ARBA00022670"/>
    </source>
</evidence>
<dbReference type="Pfam" id="PF02586">
    <property type="entry name" value="SRAP"/>
    <property type="match status" value="1"/>
</dbReference>
<dbReference type="InterPro" id="IPR036590">
    <property type="entry name" value="SRAP-like"/>
</dbReference>
<dbReference type="InterPro" id="IPR003738">
    <property type="entry name" value="SRAP"/>
</dbReference>
<keyword evidence="2 8" id="KW-0645">Protease</keyword>
<keyword evidence="10" id="KW-1185">Reference proteome</keyword>
<evidence type="ECO:0000256" key="8">
    <source>
        <dbReference type="RuleBase" id="RU364100"/>
    </source>
</evidence>
<name>A0ABQ5YSY4_9BURK</name>
<evidence type="ECO:0000256" key="4">
    <source>
        <dbReference type="ARBA" id="ARBA00022801"/>
    </source>
</evidence>
<dbReference type="PANTHER" id="PTHR13604:SF0">
    <property type="entry name" value="ABASIC SITE PROCESSING PROTEIN HMCES"/>
    <property type="match status" value="1"/>
</dbReference>
<evidence type="ECO:0000256" key="5">
    <source>
        <dbReference type="ARBA" id="ARBA00023124"/>
    </source>
</evidence>
<dbReference type="Gene3D" id="3.90.1680.10">
    <property type="entry name" value="SOS response associated peptidase-like"/>
    <property type="match status" value="1"/>
</dbReference>
<dbReference type="EMBL" id="BSOJ01000029">
    <property type="protein sequence ID" value="GLR27254.1"/>
    <property type="molecule type" value="Genomic_DNA"/>
</dbReference>
<keyword evidence="5" id="KW-0190">Covalent protein-DNA linkage</keyword>
<keyword evidence="4 8" id="KW-0378">Hydrolase</keyword>
<protein>
    <recommendedName>
        <fullName evidence="8">Abasic site processing protein</fullName>
        <ecNumber evidence="8">3.4.-.-</ecNumber>
    </recommendedName>
</protein>
<evidence type="ECO:0000256" key="3">
    <source>
        <dbReference type="ARBA" id="ARBA00022763"/>
    </source>
</evidence>
<organism evidence="9 10">
    <name type="scientific">Limnobacter litoralis</name>
    <dbReference type="NCBI Taxonomy" id="481366"/>
    <lineage>
        <taxon>Bacteria</taxon>
        <taxon>Pseudomonadati</taxon>
        <taxon>Pseudomonadota</taxon>
        <taxon>Betaproteobacteria</taxon>
        <taxon>Burkholderiales</taxon>
        <taxon>Burkholderiaceae</taxon>
        <taxon>Limnobacter</taxon>
    </lineage>
</organism>
<evidence type="ECO:0000313" key="10">
    <source>
        <dbReference type="Proteomes" id="UP001156664"/>
    </source>
</evidence>
<dbReference type="RefSeq" id="WP_284282002.1">
    <property type="nucleotide sequence ID" value="NZ_BSOJ01000029.1"/>
</dbReference>
<dbReference type="SUPFAM" id="SSF143081">
    <property type="entry name" value="BB1717-like"/>
    <property type="match status" value="1"/>
</dbReference>
<dbReference type="EC" id="3.4.-.-" evidence="8"/>
<keyword evidence="7" id="KW-0456">Lyase</keyword>
<evidence type="ECO:0000256" key="6">
    <source>
        <dbReference type="ARBA" id="ARBA00023125"/>
    </source>
</evidence>
<keyword evidence="3" id="KW-0227">DNA damage</keyword>
<comment type="caution">
    <text evidence="9">The sequence shown here is derived from an EMBL/GenBank/DDBJ whole genome shotgun (WGS) entry which is preliminary data.</text>
</comment>